<dbReference type="PROSITE" id="PS01186">
    <property type="entry name" value="EGF_2"/>
    <property type="match status" value="2"/>
</dbReference>
<keyword evidence="7" id="KW-0175">Coiled coil</keyword>
<feature type="disulfide bond" evidence="5">
    <location>
        <begin position="126"/>
        <end position="136"/>
    </location>
</feature>
<feature type="disulfide bond" evidence="6">
    <location>
        <begin position="283"/>
        <end position="310"/>
    </location>
</feature>
<dbReference type="SMART" id="SM00179">
    <property type="entry name" value="EGF_CA"/>
    <property type="match status" value="7"/>
</dbReference>
<dbReference type="InterPro" id="IPR009030">
    <property type="entry name" value="Growth_fac_rcpt_cys_sf"/>
</dbReference>
<protein>
    <submittedName>
        <fullName evidence="10">Uncharacterized protein</fullName>
    </submittedName>
</protein>
<dbReference type="Gene3D" id="2.10.25.10">
    <property type="entry name" value="Laminin"/>
    <property type="match status" value="7"/>
</dbReference>
<dbReference type="InterPro" id="IPR026823">
    <property type="entry name" value="cEGF"/>
</dbReference>
<dbReference type="SMART" id="SM00181">
    <property type="entry name" value="EGF"/>
    <property type="match status" value="7"/>
</dbReference>
<evidence type="ECO:0000256" key="4">
    <source>
        <dbReference type="ARBA" id="ARBA00023157"/>
    </source>
</evidence>
<proteinExistence type="predicted"/>
<comment type="caution">
    <text evidence="10">The sequence shown here is derived from an EMBL/GenBank/DDBJ whole genome shotgun (WGS) entry which is preliminary data.</text>
</comment>
<dbReference type="EMBL" id="CALNXI010000777">
    <property type="protein sequence ID" value="CAH3046249.1"/>
    <property type="molecule type" value="Genomic_DNA"/>
</dbReference>
<dbReference type="Pfam" id="PF00084">
    <property type="entry name" value="Sushi"/>
    <property type="match status" value="1"/>
</dbReference>
<sequence>MCKCADGSNNCGAHCRDTLGSFSCSCKRGYRVFRKTVCVDINECSEGKCGQDRCYNTPGSYYCLCRQGFHKVNGKCKDIDECDNNNGFCEHTRSTCDNRPGSYRCICNQGFLLDGSGRTCSDIDECSSFHGCQEKCINTVGGYHCECSRGYRLKDNQRTCKDIDECKAEDLTGTNHTVKLALCQQLCTNIPGSYQCSCRDGYSLTYDKKRCIDVDECMVGKHNCDGKCQNTIGSYRCLCSVGYKLGADGRTCEGLPCEHVTAPVYGKMTCTGLVTNSTCSFSCSPGYSLSGSQTRICLASSRWSGSRTSCEAKHCPILKPNGTGHFLSLPCFTSFGSKCYFGCASGYIMEGKGQASCSYESKSGKVTWKIDPYTCKELKSCTPNPCKHGGKCIVQDQSFSCDCQGTGYTGSECQKGVVTTPVFPKLFAGSKSKTLYLSARPSNKLKIILMAENGVVFYPSSSLDIIFPESKQKFFVEAEKAGIRRISYGLEGPNKAEFEAPGQRFFLVTPRVMINDSIYSKLFLPKGELPLGCNDHTSRTLSCKVRFISTSGWTGSSPSTEGIVHVMTSSNQFIPLSLVGLNFDGLTISKTSLIQTAAARTSSSGVLSDFIINNGTCFQQELSSDNLLEVMNDDALVSSFMRTFSQMTPKWLHLATNEENKAFDIHNIKVNLAIETSLKEKHCADFPLNPLSTIAYFRPTAEYEVRVSDDAVSLFAEGNTCFAADICKQSVFIHFSKHSANELIKLAAFQEMKDKGVEIRVDSVGVLESPDIYDVENSEIWNGTHLDKASPFSYNMWLKGDVAWKMQIPANLDVTLHIAGEGYLHYDKIDDLFIDRLTRPLDMLLKGKASVVIEGRTLGQDFKLELTSVGMIGKAKCGGKNSHGDGIQGVFLSLKNAKNGAFLKTPFYPYVRPAENQQIFVTTLVKYNGGRRNRVTNKAEIRRTLTNLRFLLPELEEIFRESIPKLPENRAILEKWIETAAAVSGKVRKLRRALFFNRAIDIKNARKIVADINKKIHIVRKSVGMLKHRVSLKAATSPLITMIEDFQLDFPDYVYLKFGGESTKQRLLGVKIHLRCNLCIKKLCLENIVAVISHLDGHGKVSQPFSRTKFYVSGRAPKVLSLSPGKILSLPKGQSINMIFNRDSEDVSIEFGALIRLFGLSQFANATLDKAQLSVNVKGKFFAKFPSELDVVAKIRESENWNSLLFLVKGKMLKSSLLPNKLQNAINNYTLALAQNAQRRIQRAEAATNNAKRQTKEAETILKKKKIASNNASKILDDKVNNLVQKRIVYAQRKIRFNSTLLSYLHLKNQTLCDMKACKNDDIKTCIPDVVKRKSRLR</sequence>
<reference evidence="10 11" key="1">
    <citation type="submission" date="2022-05" db="EMBL/GenBank/DDBJ databases">
        <authorList>
            <consortium name="Genoscope - CEA"/>
            <person name="William W."/>
        </authorList>
    </citation>
    <scope>NUCLEOTIDE SEQUENCE [LARGE SCALE GENOMIC DNA]</scope>
</reference>
<dbReference type="SUPFAM" id="SSF57184">
    <property type="entry name" value="Growth factor receptor domain"/>
    <property type="match status" value="2"/>
</dbReference>
<dbReference type="InterPro" id="IPR049883">
    <property type="entry name" value="NOTCH1_EGF-like"/>
</dbReference>
<dbReference type="InterPro" id="IPR018097">
    <property type="entry name" value="EGF_Ca-bd_CS"/>
</dbReference>
<dbReference type="InterPro" id="IPR001881">
    <property type="entry name" value="EGF-like_Ca-bd_dom"/>
</dbReference>
<dbReference type="PROSITE" id="PS50026">
    <property type="entry name" value="EGF_3"/>
    <property type="match status" value="4"/>
</dbReference>
<feature type="coiled-coil region" evidence="7">
    <location>
        <begin position="1234"/>
        <end position="1264"/>
    </location>
</feature>
<dbReference type="Gene3D" id="2.10.70.10">
    <property type="entry name" value="Complement Module, domain 1"/>
    <property type="match status" value="1"/>
</dbReference>
<evidence type="ECO:0000313" key="11">
    <source>
        <dbReference type="Proteomes" id="UP001159427"/>
    </source>
</evidence>
<dbReference type="Pfam" id="PF00008">
    <property type="entry name" value="EGF"/>
    <property type="match status" value="1"/>
</dbReference>
<dbReference type="InterPro" id="IPR000436">
    <property type="entry name" value="Sushi_SCR_CCP_dom"/>
</dbReference>
<dbReference type="InterPro" id="IPR035976">
    <property type="entry name" value="Sushi/SCR/CCP_sf"/>
</dbReference>
<accession>A0ABN8NEF2</accession>
<evidence type="ECO:0000259" key="9">
    <source>
        <dbReference type="PROSITE" id="PS50923"/>
    </source>
</evidence>
<dbReference type="SUPFAM" id="SSF57535">
    <property type="entry name" value="Complement control module/SCR domain"/>
    <property type="match status" value="2"/>
</dbReference>
<evidence type="ECO:0000256" key="1">
    <source>
        <dbReference type="ARBA" id="ARBA00022536"/>
    </source>
</evidence>
<dbReference type="SUPFAM" id="SSF57196">
    <property type="entry name" value="EGF/Laminin"/>
    <property type="match status" value="2"/>
</dbReference>
<dbReference type="PROSITE" id="PS00010">
    <property type="entry name" value="ASX_HYDROXYL"/>
    <property type="match status" value="4"/>
</dbReference>
<evidence type="ECO:0000256" key="7">
    <source>
        <dbReference type="SAM" id="Coils"/>
    </source>
</evidence>
<keyword evidence="1 5" id="KW-0245">EGF-like domain</keyword>
<keyword evidence="4 5" id="KW-1015">Disulfide bond</keyword>
<dbReference type="Pfam" id="PF07645">
    <property type="entry name" value="EGF_CA"/>
    <property type="match status" value="3"/>
</dbReference>
<feature type="domain" description="EGF-like" evidence="8">
    <location>
        <begin position="122"/>
        <end position="157"/>
    </location>
</feature>
<gene>
    <name evidence="10" type="ORF">PEVE_00041191</name>
</gene>
<dbReference type="PROSITE" id="PS01187">
    <property type="entry name" value="EGF_CA"/>
    <property type="match status" value="3"/>
</dbReference>
<feature type="domain" description="EGF-like" evidence="8">
    <location>
        <begin position="377"/>
        <end position="414"/>
    </location>
</feature>
<evidence type="ECO:0000256" key="3">
    <source>
        <dbReference type="ARBA" id="ARBA00022737"/>
    </source>
</evidence>
<dbReference type="SMART" id="SM00032">
    <property type="entry name" value="CCP"/>
    <property type="match status" value="2"/>
</dbReference>
<dbReference type="InterPro" id="IPR000152">
    <property type="entry name" value="EGF-type_Asp/Asn_hydroxyl_site"/>
</dbReference>
<dbReference type="Pfam" id="PF12662">
    <property type="entry name" value="cEGF"/>
    <property type="match status" value="2"/>
</dbReference>
<feature type="domain" description="EGF-like" evidence="8">
    <location>
        <begin position="78"/>
        <end position="121"/>
    </location>
</feature>
<organism evidence="10 11">
    <name type="scientific">Porites evermanni</name>
    <dbReference type="NCBI Taxonomy" id="104178"/>
    <lineage>
        <taxon>Eukaryota</taxon>
        <taxon>Metazoa</taxon>
        <taxon>Cnidaria</taxon>
        <taxon>Anthozoa</taxon>
        <taxon>Hexacorallia</taxon>
        <taxon>Scleractinia</taxon>
        <taxon>Fungiina</taxon>
        <taxon>Poritidae</taxon>
        <taxon>Porites</taxon>
    </lineage>
</organism>
<evidence type="ECO:0000256" key="6">
    <source>
        <dbReference type="PROSITE-ProRule" id="PRU00302"/>
    </source>
</evidence>
<dbReference type="CDD" id="cd00054">
    <property type="entry name" value="EGF_CA"/>
    <property type="match status" value="7"/>
</dbReference>
<keyword evidence="2" id="KW-0732">Signal</keyword>
<evidence type="ECO:0000256" key="2">
    <source>
        <dbReference type="ARBA" id="ARBA00022729"/>
    </source>
</evidence>
<dbReference type="PANTHER" id="PTHR24039">
    <property type="entry name" value="FIBRILLIN-RELATED"/>
    <property type="match status" value="1"/>
</dbReference>
<dbReference type="Proteomes" id="UP001159427">
    <property type="component" value="Unassembled WGS sequence"/>
</dbReference>
<keyword evidence="11" id="KW-1185">Reference proteome</keyword>
<name>A0ABN8NEF2_9CNID</name>
<dbReference type="InterPro" id="IPR000742">
    <property type="entry name" value="EGF"/>
</dbReference>
<feature type="domain" description="EGF-like" evidence="8">
    <location>
        <begin position="213"/>
        <end position="253"/>
    </location>
</feature>
<evidence type="ECO:0000256" key="5">
    <source>
        <dbReference type="PROSITE-ProRule" id="PRU00076"/>
    </source>
</evidence>
<keyword evidence="6" id="KW-0768">Sushi</keyword>
<dbReference type="CDD" id="cd00033">
    <property type="entry name" value="CCP"/>
    <property type="match status" value="2"/>
</dbReference>
<feature type="domain" description="Sushi" evidence="9">
    <location>
        <begin position="250"/>
        <end position="312"/>
    </location>
</feature>
<comment type="caution">
    <text evidence="5">Lacks conserved residue(s) required for the propagation of feature annotation.</text>
</comment>
<evidence type="ECO:0000259" key="8">
    <source>
        <dbReference type="PROSITE" id="PS50026"/>
    </source>
</evidence>
<keyword evidence="3" id="KW-0677">Repeat</keyword>
<evidence type="ECO:0000313" key="10">
    <source>
        <dbReference type="EMBL" id="CAH3046249.1"/>
    </source>
</evidence>
<dbReference type="PROSITE" id="PS50923">
    <property type="entry name" value="SUSHI"/>
    <property type="match status" value="1"/>
</dbReference>